<keyword evidence="2" id="KW-1185">Reference proteome</keyword>
<comment type="caution">
    <text evidence="1">The sequence shown here is derived from an EMBL/GenBank/DDBJ whole genome shotgun (WGS) entry which is preliminary data.</text>
</comment>
<name>A0ABU8GA95_9ACTN</name>
<protein>
    <submittedName>
        <fullName evidence="1">Uncharacterized protein</fullName>
    </submittedName>
</protein>
<evidence type="ECO:0000313" key="1">
    <source>
        <dbReference type="EMBL" id="MEI5610013.1"/>
    </source>
</evidence>
<accession>A0ABU8GA95</accession>
<reference evidence="1 2" key="1">
    <citation type="submission" date="2024-03" db="EMBL/GenBank/DDBJ databases">
        <title>First Report of Pectobacterium brasiliscabiei causing potato scab in china.</title>
        <authorList>
            <person name="Handique U."/>
        </authorList>
    </citation>
    <scope>NUCLEOTIDE SEQUENCE [LARGE SCALE GENOMIC DNA]</scope>
    <source>
        <strain evidence="1 2">ZRIMU1503</strain>
    </source>
</reference>
<dbReference type="Proteomes" id="UP001365781">
    <property type="component" value="Unassembled WGS sequence"/>
</dbReference>
<sequence length="111" mass="12470">MKTHTTEFRADTTTRRALHQQLYTLMGRTVQEVRITRVRRGKGKRWVAMAIGTNGREVPLYESGLHHQAALVLREAFPHADWSIAQNYDVTTGILTKHAAPTPAPLRDGAP</sequence>
<dbReference type="RefSeq" id="WP_336558312.1">
    <property type="nucleotide sequence ID" value="NZ_JBBAYL010000004.1"/>
</dbReference>
<proteinExistence type="predicted"/>
<gene>
    <name evidence="1" type="ORF">WB403_12620</name>
</gene>
<dbReference type="EMBL" id="JBBAYM010000007">
    <property type="protein sequence ID" value="MEI5610013.1"/>
    <property type="molecule type" value="Genomic_DNA"/>
</dbReference>
<evidence type="ECO:0000313" key="2">
    <source>
        <dbReference type="Proteomes" id="UP001365781"/>
    </source>
</evidence>
<organism evidence="1 2">
    <name type="scientific">Streptomyces brasiliscabiei</name>
    <dbReference type="NCBI Taxonomy" id="2736302"/>
    <lineage>
        <taxon>Bacteria</taxon>
        <taxon>Bacillati</taxon>
        <taxon>Actinomycetota</taxon>
        <taxon>Actinomycetes</taxon>
        <taxon>Kitasatosporales</taxon>
        <taxon>Streptomycetaceae</taxon>
        <taxon>Streptomyces</taxon>
    </lineage>
</organism>